<feature type="region of interest" description="Disordered" evidence="1">
    <location>
        <begin position="255"/>
        <end position="282"/>
    </location>
</feature>
<keyword evidence="4" id="KW-1185">Reference proteome</keyword>
<keyword evidence="2" id="KW-0732">Signal</keyword>
<evidence type="ECO:0000313" key="3">
    <source>
        <dbReference type="EMBL" id="MFA9950988.1"/>
    </source>
</evidence>
<feature type="signal peptide" evidence="2">
    <location>
        <begin position="1"/>
        <end position="23"/>
    </location>
</feature>
<feature type="compositionally biased region" description="Basic and acidic residues" evidence="1">
    <location>
        <begin position="273"/>
        <end position="282"/>
    </location>
</feature>
<evidence type="ECO:0008006" key="5">
    <source>
        <dbReference type="Google" id="ProtNLM"/>
    </source>
</evidence>
<evidence type="ECO:0000256" key="2">
    <source>
        <dbReference type="SAM" id="SignalP"/>
    </source>
</evidence>
<dbReference type="EMBL" id="JBEUWX010000003">
    <property type="protein sequence ID" value="MFA9950988.1"/>
    <property type="molecule type" value="Genomic_DNA"/>
</dbReference>
<sequence length="282" mass="30765">MRARAIKLMLGIGLMAASLSLYAQGVYVTRGANGPVFSDKPQPGAKEMRLKPLNVVPAQKVPQEKTASGTSAGTLQERAGKQAVPEDTPYRTFSILSPEQDGSVVANTGSFTVRLAVDPPLRLGEGHAFVISLNGQPVGQRFTATEFMFPPEFWGGVPPINQRAQLDVSIVDSAGRIIMHAQPAVFFMRYTTVLQRPHSLPPPYPPPPPYPMYPPPPRGRPPMYPPPASHPLPPPSAPAYIPPWKPAYPRPLFPGSRVVEMPPGTPPQTPDNRGNHRERWSR</sequence>
<gene>
    <name evidence="3" type="ORF">ABCS64_11745</name>
</gene>
<feature type="compositionally biased region" description="Polar residues" evidence="1">
    <location>
        <begin position="65"/>
        <end position="74"/>
    </location>
</feature>
<proteinExistence type="predicted"/>
<feature type="chain" id="PRO_5045179172" description="DUF4124 domain-containing protein" evidence="2">
    <location>
        <begin position="24"/>
        <end position="282"/>
    </location>
</feature>
<evidence type="ECO:0000256" key="1">
    <source>
        <dbReference type="SAM" id="MobiDB-lite"/>
    </source>
</evidence>
<evidence type="ECO:0000313" key="4">
    <source>
        <dbReference type="Proteomes" id="UP001574673"/>
    </source>
</evidence>
<protein>
    <recommendedName>
        <fullName evidence="5">DUF4124 domain-containing protein</fullName>
    </recommendedName>
</protein>
<dbReference type="RefSeq" id="WP_418892074.1">
    <property type="nucleotide sequence ID" value="NZ_JBEUWX010000003.1"/>
</dbReference>
<feature type="region of interest" description="Disordered" evidence="1">
    <location>
        <begin position="58"/>
        <end position="83"/>
    </location>
</feature>
<accession>A0ABV4UII1</accession>
<name>A0ABV4UII1_9RHOO</name>
<dbReference type="Proteomes" id="UP001574673">
    <property type="component" value="Unassembled WGS sequence"/>
</dbReference>
<comment type="caution">
    <text evidence="3">The sequence shown here is derived from an EMBL/GenBank/DDBJ whole genome shotgun (WGS) entry which is preliminary data.</text>
</comment>
<reference evidence="4" key="1">
    <citation type="submission" date="2024-06" db="EMBL/GenBank/DDBJ databases">
        <title>Radixoralia hellwigii gen. nov., sp nov., isolated from a root canal in the human oral cavity.</title>
        <authorList>
            <person name="Bartsch S."/>
            <person name="Wittmer A."/>
            <person name="Schulz A.-K."/>
            <person name="Neumann-Schaal M."/>
            <person name="Wolf J."/>
            <person name="Gronow S."/>
            <person name="Tennert C."/>
            <person name="Haecker G."/>
            <person name="Cieplik F."/>
            <person name="Al-Ahmad A."/>
        </authorList>
    </citation>
    <scope>NUCLEOTIDE SEQUENCE [LARGE SCALE GENOMIC DNA]</scope>
    <source>
        <strain evidence="4">Wk13</strain>
    </source>
</reference>
<organism evidence="3 4">
    <name type="scientific">Dentiradicibacter hellwigii</name>
    <dbReference type="NCBI Taxonomy" id="3149053"/>
    <lineage>
        <taxon>Bacteria</taxon>
        <taxon>Pseudomonadati</taxon>
        <taxon>Pseudomonadota</taxon>
        <taxon>Betaproteobacteria</taxon>
        <taxon>Rhodocyclales</taxon>
        <taxon>Rhodocyclaceae</taxon>
        <taxon>Dentiradicibacter</taxon>
    </lineage>
</organism>